<evidence type="ECO:0000256" key="1">
    <source>
        <dbReference type="ARBA" id="ARBA00022485"/>
    </source>
</evidence>
<protein>
    <submittedName>
        <fullName evidence="7">Lactate utilization protein B</fullName>
    </submittedName>
</protein>
<keyword evidence="3" id="KW-0408">Iron</keyword>
<reference evidence="8" key="1">
    <citation type="journal article" date="2019" name="Int. J. Syst. Evol. Microbiol.">
        <title>The Global Catalogue of Microorganisms (GCM) 10K type strain sequencing project: providing services to taxonomists for standard genome sequencing and annotation.</title>
        <authorList>
            <consortium name="The Broad Institute Genomics Platform"/>
            <consortium name="The Broad Institute Genome Sequencing Center for Infectious Disease"/>
            <person name="Wu L."/>
            <person name="Ma J."/>
        </authorList>
    </citation>
    <scope>NUCLEOTIDE SEQUENCE [LARGE SCALE GENOMIC DNA]</scope>
    <source>
        <strain evidence="8">CGMCC 1.6774</strain>
    </source>
</reference>
<evidence type="ECO:0000313" key="8">
    <source>
        <dbReference type="Proteomes" id="UP001597314"/>
    </source>
</evidence>
<dbReference type="InterPro" id="IPR003741">
    <property type="entry name" value="LUD_dom"/>
</dbReference>
<dbReference type="Gene3D" id="3.40.50.10420">
    <property type="entry name" value="NagB/RpiA/CoA transferase-like"/>
    <property type="match status" value="1"/>
</dbReference>
<dbReference type="InterPro" id="IPR004452">
    <property type="entry name" value="LutB/LldF"/>
</dbReference>
<keyword evidence="2" id="KW-0479">Metal-binding</keyword>
<evidence type="ECO:0000256" key="4">
    <source>
        <dbReference type="ARBA" id="ARBA00023014"/>
    </source>
</evidence>
<organism evidence="7 8">
    <name type="scientific">Rhodoplanes azumiensis</name>
    <dbReference type="NCBI Taxonomy" id="1897628"/>
    <lineage>
        <taxon>Bacteria</taxon>
        <taxon>Pseudomonadati</taxon>
        <taxon>Pseudomonadota</taxon>
        <taxon>Alphaproteobacteria</taxon>
        <taxon>Hyphomicrobiales</taxon>
        <taxon>Nitrobacteraceae</taxon>
        <taxon>Rhodoplanes</taxon>
    </lineage>
</organism>
<accession>A0ABW5AIM1</accession>
<dbReference type="InterPro" id="IPR017900">
    <property type="entry name" value="4Fe4S_Fe_S_CS"/>
</dbReference>
<dbReference type="Proteomes" id="UP001597314">
    <property type="component" value="Unassembled WGS sequence"/>
</dbReference>
<keyword evidence="1" id="KW-0004">4Fe-4S</keyword>
<evidence type="ECO:0000259" key="6">
    <source>
        <dbReference type="PROSITE" id="PS51379"/>
    </source>
</evidence>
<keyword evidence="8" id="KW-1185">Reference proteome</keyword>
<dbReference type="PROSITE" id="PS00198">
    <property type="entry name" value="4FE4S_FER_1"/>
    <property type="match status" value="1"/>
</dbReference>
<feature type="domain" description="4Fe-4S ferredoxin-type" evidence="6">
    <location>
        <begin position="307"/>
        <end position="337"/>
    </location>
</feature>
<dbReference type="Pfam" id="PF13183">
    <property type="entry name" value="Fer4_8"/>
    <property type="match status" value="1"/>
</dbReference>
<comment type="caution">
    <text evidence="7">The sequence shown here is derived from an EMBL/GenBank/DDBJ whole genome shotgun (WGS) entry which is preliminary data.</text>
</comment>
<dbReference type="SUPFAM" id="SSF100950">
    <property type="entry name" value="NagB/RpiA/CoA transferase-like"/>
    <property type="match status" value="1"/>
</dbReference>
<evidence type="ECO:0000256" key="2">
    <source>
        <dbReference type="ARBA" id="ARBA00022723"/>
    </source>
</evidence>
<dbReference type="PROSITE" id="PS51379">
    <property type="entry name" value="4FE4S_FER_2"/>
    <property type="match status" value="1"/>
</dbReference>
<dbReference type="RefSeq" id="WP_378477932.1">
    <property type="nucleotide sequence ID" value="NZ_JBHUIW010000011.1"/>
</dbReference>
<name>A0ABW5AIM1_9BRAD</name>
<dbReference type="PANTHER" id="PTHR47153">
    <property type="entry name" value="LACTATE UTILIZATION PROTEIN B"/>
    <property type="match status" value="1"/>
</dbReference>
<proteinExistence type="predicted"/>
<dbReference type="Gene3D" id="3.30.70.20">
    <property type="match status" value="1"/>
</dbReference>
<dbReference type="InterPro" id="IPR037171">
    <property type="entry name" value="NagB/RpiA_transferase-like"/>
</dbReference>
<feature type="region of interest" description="Disordered" evidence="5">
    <location>
        <begin position="469"/>
        <end position="531"/>
    </location>
</feature>
<sequence length="531" mass="57512">MSRAATSEKFVANARRALADADLQGALGFVETTFPARRRAVVEALPEFDALRDSARDIKVHTLAHLDLYLAAWEERVTAQGGRVHWAATAADANDIVLKICRDAGARTVTKGKSMVGEEIGVNEHLAAAGIVPVETDLGEYIVQIRDELPSHIIMPAVHLNRHQIAADFRRVHTGLPKDRDLSTAQSLLTEARATLRKTFLAADVGITGANFLIAETGSSVIVTNEGNGDLTCTLPRVHIVLASIEKVIPTLEDLAQLLRVLARSATAQEMSVYTTITTGPRRADDPDGPHEYHVVVLDNGRSAMLAGEFRDMLRCIRCGACMNHCPVYHAVGGHAYGFVYPGPMGAVLTPSLLGVDRAGDLPNASTFCGRCEQVCPVKIPLPRLMRHWRDRDFARSPASISRAGLALWGFFAARPRLYRVTTGLGTRLLARLGRARGHFRWLPLAGGFTATRDIAAPQGATFQQQWRARAGRRSDRLRTVPSGNPHGRGSEPQIAEPQVADSQVAETAPAEPASGRPRPRIVASGPEARP</sequence>
<evidence type="ECO:0000256" key="3">
    <source>
        <dbReference type="ARBA" id="ARBA00023004"/>
    </source>
</evidence>
<dbReference type="InterPro" id="IPR024185">
    <property type="entry name" value="FTHF_cligase-like_sf"/>
</dbReference>
<evidence type="ECO:0000313" key="7">
    <source>
        <dbReference type="EMBL" id="MFD2182758.1"/>
    </source>
</evidence>
<evidence type="ECO:0000256" key="5">
    <source>
        <dbReference type="SAM" id="MobiDB-lite"/>
    </source>
</evidence>
<dbReference type="SUPFAM" id="SSF46548">
    <property type="entry name" value="alpha-helical ferredoxin"/>
    <property type="match status" value="1"/>
</dbReference>
<gene>
    <name evidence="7" type="ORF">ACFSOX_11385</name>
</gene>
<dbReference type="Pfam" id="PF02589">
    <property type="entry name" value="LUD_dom"/>
    <property type="match status" value="1"/>
</dbReference>
<dbReference type="InterPro" id="IPR017896">
    <property type="entry name" value="4Fe4S_Fe-S-bd"/>
</dbReference>
<keyword evidence="4" id="KW-0411">Iron-sulfur</keyword>
<dbReference type="EMBL" id="JBHUIW010000011">
    <property type="protein sequence ID" value="MFD2182758.1"/>
    <property type="molecule type" value="Genomic_DNA"/>
</dbReference>
<dbReference type="PANTHER" id="PTHR47153:SF2">
    <property type="entry name" value="LACTATE UTILIZATION PROTEIN B"/>
    <property type="match status" value="1"/>
</dbReference>